<name>A0ABY9RAT2_9FLAO</name>
<proteinExistence type="predicted"/>
<evidence type="ECO:0000313" key="2">
    <source>
        <dbReference type="EMBL" id="WMW78352.1"/>
    </source>
</evidence>
<sequence>MRKIYLFLIVLVSFVGFAQNGISYQALIVNPAGEQLPGVNNTNTPLSNKLVCLRFAIIDHTNQIEYLETQKVTTDAYGIVNLVIGTGQQVGGYASTFSNVVWGNNPKSLRVELDANGVCTYFTTISNQPFTYVPFAYYAANTDVENATTISTGLVQLAGDLGGVGTTATAPIISNNAITTAKLNNGAVTPIKIASGANNTVLVTDSTGNVAWIDSASFGAVADQTTIQGAGTTANPFKVKDLGIVTNKIADLAVTTAKLANGAVTNAKIGEVISVPNGGTGASTLTGYVKGNGTAAMTATSSIPVADVIGAQTTANLSTNITSNTGSTTMYPSVSAVETFVANNAMPDATTTVKGKVKLAGDLGGTADLPTVPGLANKENTISAGTTSQYWRGDKTWQTLDKTAVGLGNVDNTADADKPVSTAVQTALNAKEDAVNKSTTTTLGTSDVLFPTQNAVKVYVDSQISNATIPDATTTVKGKVKLAGDLGGTADLPTVPGLANKENTIAAGTTSQYWRGDKTWQTLDKTAVGLGNVDNTADADKPVSTAVQTALNGKEDAVNKSTTTTLGTSDVLFPTQNAVKVYVDSQISNATIPDATTTVKGKVKLAGDLGGTADLPTVPGLANKENTIAAGTTSQYWRGDKTWQTLDKTAVGLGNVDNTADADKPVSTAVQTALNGKEDAVNKSTTTTLGTSDVLFPTQNAVKTYVDTQINANATPDATATVKGKLQLAGDLAGTGSSAGSPVISNAAINTVKIANAAVTPVKIQPGSNDSVLVTDATGNVTWLDKSAFGAVADLTTIDGVGTTANPFKVKDLGVVTAKLANNAVTTAKLADDAVTNAKIGEIISVENGGSGADMSITAGYIKQTTTGANFSTVSSIPVTDVTGAVRSVNGVVPASDGNVAVIIGRVFTGSPVNPDLATSIINASPAKQSSDIYIVASTGNPNNGRTFIYDGTNWLEVATDLSTTDARYVNVDGDTMEGNLTVPTGTKIIIADAPTGSTDAVNKAYVDGLVASSATPDATSSVKGKIKLAGDLGGTADAPTVPDLALKAPLESPSLTGTPLAPTATPGTNTTQIATTAFVTAATSGMQEAITLTTTGTGAASLVGSTLNIPTPNNGTVTNVAALTIGISGTDVTSTVANSTTTPVITLNVPTASATNRGALSTADWTTFNNKIGGSGTTNFVPKFTSSNGLGDSNIFDDGTNVGIGTSSPVSKFETVGDIKSRNSANTNSIVLNTSLSSVDVTSSSRTFRFASYSGATYNSLINGTVYAAGLLGTTQLSLNTNGNQPITFATNDWLERMRIQPTTGNVGIGTNAPATRLQVNSSISTNTINTEGIFRMQRPQNPGVKWENIAQFNLGSYAVTSGNTNATSRLDLAMNDGDGVATNNVMTWQANGYVGFSTTSPLSLLSNAAAGTNFVSSNSAIQSTNGISWLTNNAGYNTSLYNSNNVVGSNGLQVKVANTSNQTIAFEVGQNSSITGVSTPYFNVLGNSYVGVGTNTPISTFSNTANAIQGTNSTNAFNGGLTWSTPGTGFVGSFYSQPATGNGLQVKIAGNTSSNNALEISTAATQTGMPTPLFNVLGNGFVGVGNNSPSGVFEIATTNGLSSIIKRYGNSTQAAANLILQKTYGLSPTAHGSGILSTDYVGRILFSASNGTSYPLNGTDIVGYAAGNQTATNNGGGIFFRTVPQNSVAQSIERMRIDDQGNIGIGTSAPVAQLHTTGTVRFDGAGTPGAGKVLTSDASGNATWQNAVGSTTVSNRTANFTLTSSDNAGFIVVNSASLVTVTVPSTLPAGFYCQIIQQGAGQVQIVGSGVTMNSALGFFTRAQGSSIGIMMSTSTTGFVSGDTGL</sequence>
<evidence type="ECO:0008006" key="4">
    <source>
        <dbReference type="Google" id="ProtNLM"/>
    </source>
</evidence>
<dbReference type="EMBL" id="CP133721">
    <property type="protein sequence ID" value="WMW78352.1"/>
    <property type="molecule type" value="Genomic_DNA"/>
</dbReference>
<feature type="region of interest" description="Disordered" evidence="1">
    <location>
        <begin position="1050"/>
        <end position="1070"/>
    </location>
</feature>
<keyword evidence="3" id="KW-1185">Reference proteome</keyword>
<gene>
    <name evidence="2" type="ORF">RF683_02600</name>
</gene>
<reference evidence="2" key="1">
    <citation type="submission" date="2023-09" db="EMBL/GenBank/DDBJ databases">
        <title>Flavobacterium sp. 20NA77.7 isolated from freshwater.</title>
        <authorList>
            <person name="Le V."/>
            <person name="Ko S.-R."/>
            <person name="Ahn C.-Y."/>
            <person name="Oh H.-M."/>
        </authorList>
    </citation>
    <scope>NUCLEOTIDE SEQUENCE</scope>
    <source>
        <strain evidence="2">20NA77.7</strain>
    </source>
</reference>
<organism evidence="2 3">
    <name type="scientific">Flavobacterium nakdongensis</name>
    <dbReference type="NCBI Taxonomy" id="3073563"/>
    <lineage>
        <taxon>Bacteria</taxon>
        <taxon>Pseudomonadati</taxon>
        <taxon>Bacteroidota</taxon>
        <taxon>Flavobacteriia</taxon>
        <taxon>Flavobacteriales</taxon>
        <taxon>Flavobacteriaceae</taxon>
        <taxon>Flavobacterium</taxon>
    </lineage>
</organism>
<dbReference type="RefSeq" id="WP_309532660.1">
    <property type="nucleotide sequence ID" value="NZ_CP133721.1"/>
</dbReference>
<dbReference type="InterPro" id="IPR045571">
    <property type="entry name" value="DUF5907"/>
</dbReference>
<protein>
    <recommendedName>
        <fullName evidence="4">T9SS type A sorting domain-containing protein</fullName>
    </recommendedName>
</protein>
<evidence type="ECO:0000256" key="1">
    <source>
        <dbReference type="SAM" id="MobiDB-lite"/>
    </source>
</evidence>
<feature type="compositionally biased region" description="Low complexity" evidence="1">
    <location>
        <begin position="1057"/>
        <end position="1070"/>
    </location>
</feature>
<dbReference type="Pfam" id="PF19264">
    <property type="entry name" value="DUF5907"/>
    <property type="match status" value="6"/>
</dbReference>
<evidence type="ECO:0000313" key="3">
    <source>
        <dbReference type="Proteomes" id="UP001180481"/>
    </source>
</evidence>
<accession>A0ABY9RAT2</accession>
<dbReference type="Proteomes" id="UP001180481">
    <property type="component" value="Chromosome"/>
</dbReference>